<sequence length="629" mass="65110">MARIDNNGSRSVKTSRPASEPTPQAPAGKAESKPNTVSEKPARDLFEGKKPDSFVPERSTKSFSKGAQGDIRRLANSPKAEVTTNKDGSVTRTKAKGGQSNRDQELTTKKGLLGDSKLKYSTTSKSGNTETKNEFSSQTDLLRRTQSTHQREVSHTKGDTTKTQSRTEATDTWGTKKETRSESTKVTQGDHSETQSQSVTTDKKGNRAWSNSVTTTDKNGNTTVKKTTKDSGGTERTTNSTFEFKDGKLTVGEALDWKNSKFNTEKSFSRETELKPSTADQGFTQTRKNDKLGYAQKAGNLLGAAGAKVDLIKGELPKDLMHENNLSQDPNSFVGSRVGVAGSHSLSIGADGVNASFKREAKAGLYAETKGSTKGEWGEASYNAGAKVEAKASVDAKGKLDLNGLDASVNAKVGVTAEASASGKAQTQSINVAGVDLNASVEGTAKASVSASAEATGKVKVTRNPPTAIAEGTVGASAVAKIEGEVKASAGPFSVTASGYASAGAEAKASGTIGFEDGKLKIGGSAGAALGLGAGGAVNVEVDVAQIGEMAKNTAVKAADVNGDGKLDLNDAGAVVNGAKNLVTNTVNEAKAAVTNTVNEAKAAVTNTVNEAKATVNKAKDKVLGWLGF</sequence>
<keyword evidence="3" id="KW-1185">Reference proteome</keyword>
<evidence type="ECO:0000313" key="3">
    <source>
        <dbReference type="Proteomes" id="UP000001351"/>
    </source>
</evidence>
<feature type="compositionally biased region" description="Basic and acidic residues" evidence="1">
    <location>
        <begin position="40"/>
        <end position="52"/>
    </location>
</feature>
<dbReference type="HOGENOM" id="CLU_434692_0_0_7"/>
<feature type="compositionally biased region" description="Basic and acidic residues" evidence="1">
    <location>
        <begin position="149"/>
        <end position="160"/>
    </location>
</feature>
<dbReference type="Proteomes" id="UP000001351">
    <property type="component" value="Chromosome"/>
</dbReference>
<feature type="compositionally biased region" description="Polar residues" evidence="1">
    <location>
        <begin position="82"/>
        <end position="92"/>
    </location>
</feature>
<feature type="compositionally biased region" description="Low complexity" evidence="1">
    <location>
        <begin position="213"/>
        <end position="225"/>
    </location>
</feature>
<gene>
    <name evidence="2" type="ordered locus">STAUR_3849</name>
</gene>
<feature type="compositionally biased region" description="Polar residues" evidence="1">
    <location>
        <begin position="161"/>
        <end position="173"/>
    </location>
</feature>
<feature type="region of interest" description="Disordered" evidence="1">
    <location>
        <begin position="1"/>
        <end position="239"/>
    </location>
</feature>
<feature type="compositionally biased region" description="Polar residues" evidence="1">
    <location>
        <begin position="1"/>
        <end position="17"/>
    </location>
</feature>
<dbReference type="eggNOG" id="ENOG50319MU">
    <property type="taxonomic scope" value="Bacteria"/>
</dbReference>
<dbReference type="RefSeq" id="WP_013375930.1">
    <property type="nucleotide sequence ID" value="NC_014623.1"/>
</dbReference>
<feature type="compositionally biased region" description="Basic and acidic residues" evidence="1">
    <location>
        <begin position="174"/>
        <end position="193"/>
    </location>
</feature>
<accession>E3FI31</accession>
<organism evidence="2 3">
    <name type="scientific">Stigmatella aurantiaca (strain DW4/3-1)</name>
    <dbReference type="NCBI Taxonomy" id="378806"/>
    <lineage>
        <taxon>Bacteria</taxon>
        <taxon>Pseudomonadati</taxon>
        <taxon>Myxococcota</taxon>
        <taxon>Myxococcia</taxon>
        <taxon>Myxococcales</taxon>
        <taxon>Cystobacterineae</taxon>
        <taxon>Archangiaceae</taxon>
        <taxon>Stigmatella</taxon>
    </lineage>
</organism>
<name>E3FI31_STIAD</name>
<proteinExistence type="predicted"/>
<dbReference type="KEGG" id="sur:STAUR_3849"/>
<dbReference type="EMBL" id="CP002271">
    <property type="protein sequence ID" value="ADO71637.1"/>
    <property type="molecule type" value="Genomic_DNA"/>
</dbReference>
<dbReference type="AlphaFoldDB" id="E3FI31"/>
<dbReference type="STRING" id="378806.STAUR_3849"/>
<evidence type="ECO:0000313" key="2">
    <source>
        <dbReference type="EMBL" id="ADO71637.1"/>
    </source>
</evidence>
<feature type="compositionally biased region" description="Polar residues" evidence="1">
    <location>
        <begin position="119"/>
        <end position="148"/>
    </location>
</feature>
<protein>
    <submittedName>
        <fullName evidence="2">Uncharacterized protein</fullName>
    </submittedName>
</protein>
<reference evidence="2 3" key="1">
    <citation type="journal article" date="2011" name="Mol. Biol. Evol.">
        <title>Comparative genomic analysis of fruiting body formation in Myxococcales.</title>
        <authorList>
            <person name="Huntley S."/>
            <person name="Hamann N."/>
            <person name="Wegener-Feldbrugge S."/>
            <person name="Treuner-Lange A."/>
            <person name="Kube M."/>
            <person name="Reinhardt R."/>
            <person name="Klages S."/>
            <person name="Muller R."/>
            <person name="Ronning C.M."/>
            <person name="Nierman W.C."/>
            <person name="Sogaard-Andersen L."/>
        </authorList>
    </citation>
    <scope>NUCLEOTIDE SEQUENCE [LARGE SCALE GENOMIC DNA]</scope>
    <source>
        <strain evidence="2 3">DW4/3-1</strain>
    </source>
</reference>
<evidence type="ECO:0000256" key="1">
    <source>
        <dbReference type="SAM" id="MobiDB-lite"/>
    </source>
</evidence>